<dbReference type="InterPro" id="IPR038178">
    <property type="entry name" value="Kringle_sf"/>
</dbReference>
<organism evidence="5 6">
    <name type="scientific">Potamilus streckersoni</name>
    <dbReference type="NCBI Taxonomy" id="2493646"/>
    <lineage>
        <taxon>Eukaryota</taxon>
        <taxon>Metazoa</taxon>
        <taxon>Spiralia</taxon>
        <taxon>Lophotrochozoa</taxon>
        <taxon>Mollusca</taxon>
        <taxon>Bivalvia</taxon>
        <taxon>Autobranchia</taxon>
        <taxon>Heteroconchia</taxon>
        <taxon>Palaeoheterodonta</taxon>
        <taxon>Unionida</taxon>
        <taxon>Unionoidea</taxon>
        <taxon>Unionidae</taxon>
        <taxon>Ambleminae</taxon>
        <taxon>Lampsilini</taxon>
        <taxon>Potamilus</taxon>
    </lineage>
</organism>
<dbReference type="Proteomes" id="UP001195483">
    <property type="component" value="Unassembled WGS sequence"/>
</dbReference>
<reference evidence="5" key="1">
    <citation type="journal article" date="2021" name="Genome Biol. Evol.">
        <title>A High-Quality Reference Genome for a Parasitic Bivalve with Doubly Uniparental Inheritance (Bivalvia: Unionida).</title>
        <authorList>
            <person name="Smith C.H."/>
        </authorList>
    </citation>
    <scope>NUCLEOTIDE SEQUENCE</scope>
    <source>
        <strain evidence="5">CHS0354</strain>
    </source>
</reference>
<evidence type="ECO:0000259" key="4">
    <source>
        <dbReference type="PROSITE" id="PS50070"/>
    </source>
</evidence>
<keyword evidence="2 3" id="KW-1015">Disulfide bond</keyword>
<evidence type="ECO:0000256" key="2">
    <source>
        <dbReference type="ARBA" id="ARBA00023157"/>
    </source>
</evidence>
<name>A0AAE0T5V9_9BIVA</name>
<dbReference type="InterPro" id="IPR000001">
    <property type="entry name" value="Kringle"/>
</dbReference>
<feature type="domain" description="Kringle" evidence="4">
    <location>
        <begin position="93"/>
        <end position="163"/>
    </location>
</feature>
<dbReference type="AlphaFoldDB" id="A0AAE0T5V9"/>
<gene>
    <name evidence="5" type="ORF">CHS0354_021125</name>
</gene>
<evidence type="ECO:0000313" key="5">
    <source>
        <dbReference type="EMBL" id="KAK3604327.1"/>
    </source>
</evidence>
<comment type="caution">
    <text evidence="3">Lacks conserved residue(s) required for the propagation of feature annotation.</text>
</comment>
<evidence type="ECO:0000256" key="1">
    <source>
        <dbReference type="ARBA" id="ARBA00022572"/>
    </source>
</evidence>
<evidence type="ECO:0000313" key="6">
    <source>
        <dbReference type="Proteomes" id="UP001195483"/>
    </source>
</evidence>
<feature type="disulfide bond" evidence="3">
    <location>
        <begin position="135"/>
        <end position="158"/>
    </location>
</feature>
<dbReference type="Gene3D" id="2.40.20.10">
    <property type="entry name" value="Plasminogen Kringle 4"/>
    <property type="match status" value="1"/>
</dbReference>
<dbReference type="SMART" id="SM00130">
    <property type="entry name" value="KR"/>
    <property type="match status" value="1"/>
</dbReference>
<evidence type="ECO:0000256" key="3">
    <source>
        <dbReference type="PROSITE-ProRule" id="PRU00121"/>
    </source>
</evidence>
<reference evidence="5" key="2">
    <citation type="journal article" date="2021" name="Genome Biol. Evol.">
        <title>Developing a high-quality reference genome for a parasitic bivalve with doubly uniparental inheritance (Bivalvia: Unionida).</title>
        <authorList>
            <person name="Smith C.H."/>
        </authorList>
    </citation>
    <scope>NUCLEOTIDE SEQUENCE</scope>
    <source>
        <strain evidence="5">CHS0354</strain>
        <tissue evidence="5">Mantle</tissue>
    </source>
</reference>
<dbReference type="SUPFAM" id="SSF57440">
    <property type="entry name" value="Kringle-like"/>
    <property type="match status" value="1"/>
</dbReference>
<feature type="disulfide bond" evidence="3">
    <location>
        <begin position="107"/>
        <end position="146"/>
    </location>
</feature>
<dbReference type="InterPro" id="IPR050759">
    <property type="entry name" value="Serine_protease_kringle"/>
</dbReference>
<proteinExistence type="predicted"/>
<dbReference type="InterPro" id="IPR013806">
    <property type="entry name" value="Kringle-like"/>
</dbReference>
<reference evidence="5" key="3">
    <citation type="submission" date="2023-05" db="EMBL/GenBank/DDBJ databases">
        <authorList>
            <person name="Smith C.H."/>
        </authorList>
    </citation>
    <scope>NUCLEOTIDE SEQUENCE</scope>
    <source>
        <strain evidence="5">CHS0354</strain>
        <tissue evidence="5">Mantle</tissue>
    </source>
</reference>
<dbReference type="PANTHER" id="PTHR24261">
    <property type="entry name" value="PLASMINOGEN-RELATED"/>
    <property type="match status" value="1"/>
</dbReference>
<dbReference type="Pfam" id="PF00051">
    <property type="entry name" value="Kringle"/>
    <property type="match status" value="1"/>
</dbReference>
<dbReference type="PANTHER" id="PTHR24261:SF7">
    <property type="entry name" value="KRINGLE DOMAIN-CONTAINING PROTEIN"/>
    <property type="match status" value="1"/>
</dbReference>
<protein>
    <recommendedName>
        <fullName evidence="4">Kringle domain-containing protein</fullName>
    </recommendedName>
</protein>
<dbReference type="EMBL" id="JAEAOA010001294">
    <property type="protein sequence ID" value="KAK3604327.1"/>
    <property type="molecule type" value="Genomic_DNA"/>
</dbReference>
<comment type="caution">
    <text evidence="5">The sequence shown here is derived from an EMBL/GenBank/DDBJ whole genome shotgun (WGS) entry which is preliminary data.</text>
</comment>
<accession>A0AAE0T5V9</accession>
<dbReference type="PRINTS" id="PR00018">
    <property type="entry name" value="KRINGLE"/>
</dbReference>
<dbReference type="PROSITE" id="PS50070">
    <property type="entry name" value="KRINGLE_2"/>
    <property type="match status" value="1"/>
</dbReference>
<sequence length="167" mass="18966">MEIRTIFFFIVSAVITVTYVLSNEYENSCFLASSHPRRLAQDYIGKLQELTDSLSVDLGECSSPKTLKRVNSIRNTLTSFQHDLTDCFTESTTYTGKRNCTISGYQCINWDSKVPQEHELTQFPDDSIKEAGNYCRDPNGKGLPWCYIKDPIKKFEICPVPNCAALE</sequence>
<keyword evidence="6" id="KW-1185">Reference proteome</keyword>
<keyword evidence="1 3" id="KW-0420">Kringle</keyword>